<dbReference type="OrthoDB" id="73323at2759"/>
<evidence type="ECO:0000256" key="2">
    <source>
        <dbReference type="SAM" id="MobiDB-lite"/>
    </source>
</evidence>
<dbReference type="Proteomes" id="UP000053237">
    <property type="component" value="Unassembled WGS sequence"/>
</dbReference>
<feature type="compositionally biased region" description="Polar residues" evidence="2">
    <location>
        <begin position="826"/>
        <end position="842"/>
    </location>
</feature>
<evidence type="ECO:0000256" key="1">
    <source>
        <dbReference type="SAM" id="Coils"/>
    </source>
</evidence>
<reference evidence="3 4" key="1">
    <citation type="submission" date="2012-05" db="EMBL/GenBank/DDBJ databases">
        <title>Recombination and specialization in a pathogen metapopulation.</title>
        <authorList>
            <person name="Gardiner A."/>
            <person name="Kemen E."/>
            <person name="Schultz-Larsen T."/>
            <person name="MacLean D."/>
            <person name="Van Oosterhout C."/>
            <person name="Jones J.D.G."/>
        </authorList>
    </citation>
    <scope>NUCLEOTIDE SEQUENCE [LARGE SCALE GENOMIC DNA]</scope>
    <source>
        <strain evidence="3 4">Ac Nc2</strain>
    </source>
</reference>
<evidence type="ECO:0000313" key="3">
    <source>
        <dbReference type="EMBL" id="CCI46866.1"/>
    </source>
</evidence>
<keyword evidence="1" id="KW-0175">Coiled coil</keyword>
<dbReference type="STRING" id="65357.A0A024GJA8"/>
<evidence type="ECO:0008006" key="5">
    <source>
        <dbReference type="Google" id="ProtNLM"/>
    </source>
</evidence>
<accession>A0A024GJA8</accession>
<name>A0A024GJA8_9STRA</name>
<evidence type="ECO:0000313" key="4">
    <source>
        <dbReference type="Proteomes" id="UP000053237"/>
    </source>
</evidence>
<gene>
    <name evidence="3" type="ORF">BN9_078210</name>
</gene>
<keyword evidence="4" id="KW-1185">Reference proteome</keyword>
<sequence length="1144" mass="131488">MLSHTFLSTPNASPDKRSSRPQLSHLRRYESSGKYIEQLQEQIRPPSPLTRFSSMIIRSLSPVEVRPFSHSMHLNSFDIDSEQGDEDEMGSDSSDNEIDTKSQSSARSSSFVSMEPIHLEMSNSSQSDSEFSHLKDSQRSGISDYIDVPNTYKSILDDQKREEIWVRYKKAEESLARSLSTISSRSYKLDDLLTQIEALEVADDGQLDTLLTSLRLEISLLRHDQFSNDRILLVGTAEPGGGPEANFKMHLEQHNSLETTGMQAVTYSGKNNVELRRSGKKSWRNKIEEFDSVLLWNRQRQTRYSAFTAWRMISRATRIAKRQSIDKLAQRYHIFYLRSLARFFRKLQIQAISIDWEKRENVWHHQIREARRGSQASSMQNGCTQLSMTLTRWKYRQEGRAFGRFKDHISQRQLQLSQLTDADATLTKIGHRQQSLKLHKAFYRLRENSLSIRLEYSKTECDTHRTELTDAKECVFLLTRAKSKLEAQLDGMLQKDFQLQAQNSKQADQLRLVKNVFLTICVLKKAENQFLHHFLRAWQTYTSSRKSVKALHLELDLTRESVTEREQRCTALEDCSRVLRTELERSQLSCNDKKITIEALSKKVLRDEVRILDLEEELLRLDERYTNAQSRLEKLLEWNNIVLPNSFVSLSKDICIDNLRQFLQHAKISTSPSDGTLCRISFATMLSTLQVSSLVKLKALSPEMLQEKLTAWLPSNANDISLTEYLVALNGLVNEIFASDPARESNITEFWASILMLATSSMTRIRFRERTNGTKNTFLSSRASWVNGLSDGILQNQEKFLTLLEHETEVVERTFMEESPLKRHPPTSSYESQETNLRSSLVENDDLTTRDPDVDSQANLQPDENMKSDMSCSSSPSQCDTQAYADWKNQPQIHDLWLAFRRPLMKLWFAYAKLDNKSYGMSLDTACKVMMDLKLFPDHISLEFIHQVFRNVCGDCDVPLSEYTFMVLLGACGVKLHGKGPQSSVILTSREIILNFFMNLGFLGESDIQDAHRVCIVGLQAEMVLWPLFEYYSGSSSATFTIQTDRIGLTEEAFCNFVCEIDALHYDPVDKTPEALAKTARRVFSYVTQNSTNGMAMNFDQFYVAIATLQSERSPSNKHKSLSDVVRIWMQQTNEPARSNFESY</sequence>
<feature type="compositionally biased region" description="Low complexity" evidence="2">
    <location>
        <begin position="102"/>
        <end position="111"/>
    </location>
</feature>
<feature type="region of interest" description="Disordered" evidence="2">
    <location>
        <begin position="815"/>
        <end position="877"/>
    </location>
</feature>
<dbReference type="InParanoid" id="A0A024GJA8"/>
<protein>
    <recommendedName>
        <fullName evidence="5">EF-hand domain-containing protein</fullName>
    </recommendedName>
</protein>
<proteinExistence type="predicted"/>
<comment type="caution">
    <text evidence="3">The sequence shown here is derived from an EMBL/GenBank/DDBJ whole genome shotgun (WGS) entry which is preliminary data.</text>
</comment>
<dbReference type="AlphaFoldDB" id="A0A024GJA8"/>
<feature type="compositionally biased region" description="Acidic residues" evidence="2">
    <location>
        <begin position="79"/>
        <end position="97"/>
    </location>
</feature>
<feature type="region of interest" description="Disordered" evidence="2">
    <location>
        <begin position="1"/>
        <end position="23"/>
    </location>
</feature>
<feature type="compositionally biased region" description="Polar residues" evidence="2">
    <location>
        <begin position="1"/>
        <end position="12"/>
    </location>
</feature>
<feature type="coiled-coil region" evidence="1">
    <location>
        <begin position="597"/>
        <end position="631"/>
    </location>
</feature>
<organism evidence="3 4">
    <name type="scientific">Albugo candida</name>
    <dbReference type="NCBI Taxonomy" id="65357"/>
    <lineage>
        <taxon>Eukaryota</taxon>
        <taxon>Sar</taxon>
        <taxon>Stramenopiles</taxon>
        <taxon>Oomycota</taxon>
        <taxon>Peronosporomycetes</taxon>
        <taxon>Albuginales</taxon>
        <taxon>Albuginaceae</taxon>
        <taxon>Albugo</taxon>
    </lineage>
</organism>
<feature type="compositionally biased region" description="Low complexity" evidence="2">
    <location>
        <begin position="868"/>
        <end position="877"/>
    </location>
</feature>
<feature type="region of interest" description="Disordered" evidence="2">
    <location>
        <begin position="78"/>
        <end position="111"/>
    </location>
</feature>
<dbReference type="EMBL" id="CAIX01000143">
    <property type="protein sequence ID" value="CCI46866.1"/>
    <property type="molecule type" value="Genomic_DNA"/>
</dbReference>